<organism evidence="1 2">
    <name type="scientific">Gigaspora margarita</name>
    <dbReference type="NCBI Taxonomy" id="4874"/>
    <lineage>
        <taxon>Eukaryota</taxon>
        <taxon>Fungi</taxon>
        <taxon>Fungi incertae sedis</taxon>
        <taxon>Mucoromycota</taxon>
        <taxon>Glomeromycotina</taxon>
        <taxon>Glomeromycetes</taxon>
        <taxon>Diversisporales</taxon>
        <taxon>Gigasporaceae</taxon>
        <taxon>Gigaspora</taxon>
    </lineage>
</organism>
<dbReference type="Proteomes" id="UP000789901">
    <property type="component" value="Unassembled WGS sequence"/>
</dbReference>
<sequence length="113" mass="12552">GATEEVDKANELEVQLYEYFTVAEKGDGSPYSVSSLLAAIRAISRFYNLTVSKVRPVNLCDRQAFPDLWAVLDSKTKDLSEKGYSKTNGSDALTFEEIRTILSHEATSRDTPN</sequence>
<comment type="caution">
    <text evidence="1">The sequence shown here is derived from an EMBL/GenBank/DDBJ whole genome shotgun (WGS) entry which is preliminary data.</text>
</comment>
<protein>
    <submittedName>
        <fullName evidence="1">14464_t:CDS:1</fullName>
    </submittedName>
</protein>
<proteinExistence type="predicted"/>
<name>A0ABN7WU91_GIGMA</name>
<keyword evidence="2" id="KW-1185">Reference proteome</keyword>
<feature type="non-terminal residue" evidence="1">
    <location>
        <position position="1"/>
    </location>
</feature>
<reference evidence="1 2" key="1">
    <citation type="submission" date="2021-06" db="EMBL/GenBank/DDBJ databases">
        <authorList>
            <person name="Kallberg Y."/>
            <person name="Tangrot J."/>
            <person name="Rosling A."/>
        </authorList>
    </citation>
    <scope>NUCLEOTIDE SEQUENCE [LARGE SCALE GENOMIC DNA]</scope>
    <source>
        <strain evidence="1 2">120-4 pot B 10/14</strain>
    </source>
</reference>
<accession>A0ABN7WU91</accession>
<gene>
    <name evidence="1" type="ORF">GMARGA_LOCUS34742</name>
</gene>
<evidence type="ECO:0000313" key="1">
    <source>
        <dbReference type="EMBL" id="CAG8840077.1"/>
    </source>
</evidence>
<dbReference type="EMBL" id="CAJVQB010061959">
    <property type="protein sequence ID" value="CAG8840077.1"/>
    <property type="molecule type" value="Genomic_DNA"/>
</dbReference>
<feature type="non-terminal residue" evidence="1">
    <location>
        <position position="113"/>
    </location>
</feature>
<evidence type="ECO:0000313" key="2">
    <source>
        <dbReference type="Proteomes" id="UP000789901"/>
    </source>
</evidence>